<organism evidence="2 3">
    <name type="scientific">Streptomyces albospinus</name>
    <dbReference type="NCBI Taxonomy" id="285515"/>
    <lineage>
        <taxon>Bacteria</taxon>
        <taxon>Bacillati</taxon>
        <taxon>Actinomycetota</taxon>
        <taxon>Actinomycetes</taxon>
        <taxon>Kitasatosporales</taxon>
        <taxon>Streptomycetaceae</taxon>
        <taxon>Streptomyces</taxon>
    </lineage>
</organism>
<dbReference type="InterPro" id="IPR036736">
    <property type="entry name" value="ACP-like_sf"/>
</dbReference>
<gene>
    <name evidence="2" type="ORF">GCM10010211_33230</name>
</gene>
<feature type="domain" description="Carrier" evidence="1">
    <location>
        <begin position="2"/>
        <end position="76"/>
    </location>
</feature>
<dbReference type="EMBL" id="BMRP01000010">
    <property type="protein sequence ID" value="GGU65445.1"/>
    <property type="molecule type" value="Genomic_DNA"/>
</dbReference>
<accession>A0ABQ2V4C8</accession>
<dbReference type="PROSITE" id="PS50075">
    <property type="entry name" value="CARRIER"/>
    <property type="match status" value="1"/>
</dbReference>
<dbReference type="RefSeq" id="WP_189300697.1">
    <property type="nucleotide sequence ID" value="NZ_BMRP01000010.1"/>
</dbReference>
<keyword evidence="3" id="KW-1185">Reference proteome</keyword>
<proteinExistence type="predicted"/>
<protein>
    <recommendedName>
        <fullName evidence="1">Carrier domain-containing protein</fullName>
    </recommendedName>
</protein>
<dbReference type="SUPFAM" id="SSF47336">
    <property type="entry name" value="ACP-like"/>
    <property type="match status" value="1"/>
</dbReference>
<evidence type="ECO:0000313" key="3">
    <source>
        <dbReference type="Proteomes" id="UP000654471"/>
    </source>
</evidence>
<evidence type="ECO:0000313" key="2">
    <source>
        <dbReference type="EMBL" id="GGU65445.1"/>
    </source>
</evidence>
<dbReference type="InterPro" id="IPR009081">
    <property type="entry name" value="PP-bd_ACP"/>
</dbReference>
<reference evidence="3" key="1">
    <citation type="journal article" date="2019" name="Int. J. Syst. Evol. Microbiol.">
        <title>The Global Catalogue of Microorganisms (GCM) 10K type strain sequencing project: providing services to taxonomists for standard genome sequencing and annotation.</title>
        <authorList>
            <consortium name="The Broad Institute Genomics Platform"/>
            <consortium name="The Broad Institute Genome Sequencing Center for Infectious Disease"/>
            <person name="Wu L."/>
            <person name="Ma J."/>
        </authorList>
    </citation>
    <scope>NUCLEOTIDE SEQUENCE [LARGE SCALE GENOMIC DNA]</scope>
    <source>
        <strain evidence="3">JCM 3399</strain>
    </source>
</reference>
<dbReference type="Proteomes" id="UP000654471">
    <property type="component" value="Unassembled WGS sequence"/>
</dbReference>
<evidence type="ECO:0000259" key="1">
    <source>
        <dbReference type="PROSITE" id="PS50075"/>
    </source>
</evidence>
<dbReference type="Pfam" id="PF00550">
    <property type="entry name" value="PP-binding"/>
    <property type="match status" value="1"/>
</dbReference>
<dbReference type="Gene3D" id="1.10.1200.10">
    <property type="entry name" value="ACP-like"/>
    <property type="match status" value="1"/>
</dbReference>
<sequence>MASSRERLVVLLVEVFEVDEQEIVPEASLGELGIDSLGALELHANIYRRWRLALEQNDAGTEMTVGEVCRRMDVAAGQMVRP</sequence>
<comment type="caution">
    <text evidence="2">The sequence shown here is derived from an EMBL/GenBank/DDBJ whole genome shotgun (WGS) entry which is preliminary data.</text>
</comment>
<name>A0ABQ2V4C8_9ACTN</name>